<dbReference type="InterPro" id="IPR036280">
    <property type="entry name" value="Multihaem_cyt_sf"/>
</dbReference>
<dbReference type="Gene3D" id="1.10.3820.10">
    <property type="entry name" value="Di-heme elbow motif domain"/>
    <property type="match status" value="1"/>
</dbReference>
<feature type="binding site" description="axial binding residue" evidence="14">
    <location>
        <position position="188"/>
    </location>
    <ligand>
        <name>heme</name>
        <dbReference type="ChEBI" id="CHEBI:30413"/>
        <label>2</label>
    </ligand>
    <ligandPart>
        <name>Fe</name>
        <dbReference type="ChEBI" id="CHEBI:18248"/>
    </ligandPart>
</feature>
<evidence type="ECO:0000256" key="12">
    <source>
        <dbReference type="PIRNR" id="PIRNR000013"/>
    </source>
</evidence>
<sequence length="194" mass="22245">MFMNQTQSFWRRLWIPSRRKWLLGIPMGGFAAVAVGALSLSAFHGAINATNANAFCYSCHIGMDTIVEEYQQSIHFNNETGVQAQCADCHVPKEFFPKMLVKIRATKDIYHQLKGTVNLENFEQLRVHQAEVVFNTMKNRDSKECKNCHNPQQWNISMQSIRARNHHDPAAWQENNETCVDCHLGVAHKKPAIY</sequence>
<keyword evidence="11 15" id="KW-0472">Membrane</keyword>
<evidence type="ECO:0000256" key="10">
    <source>
        <dbReference type="ARBA" id="ARBA00023004"/>
    </source>
</evidence>
<evidence type="ECO:0000256" key="9">
    <source>
        <dbReference type="ARBA" id="ARBA00022989"/>
    </source>
</evidence>
<dbReference type="HOGENOM" id="CLU_096753_2_0_6"/>
<feature type="binding site" description="covalent" evidence="13">
    <location>
        <position position="179"/>
    </location>
    <ligand>
        <name>heme</name>
        <dbReference type="ChEBI" id="CHEBI:30413"/>
        <label>4</label>
    </ligand>
</feature>
<reference evidence="17 18" key="1">
    <citation type="submission" date="2014-01" db="EMBL/GenBank/DDBJ databases">
        <title>Full genme sequencing of cellulolytic bacterium Gynuella sunshinyii YC6258T gen. nov., sp. nov.</title>
        <authorList>
            <person name="Khan H."/>
            <person name="Chung E.J."/>
            <person name="Chung Y.R."/>
        </authorList>
    </citation>
    <scope>NUCLEOTIDE SEQUENCE [LARGE SCALE GENOMIC DNA]</scope>
    <source>
        <strain evidence="17 18">YC6258</strain>
    </source>
</reference>
<evidence type="ECO:0000259" key="16">
    <source>
        <dbReference type="Pfam" id="PF03264"/>
    </source>
</evidence>
<feature type="binding site" description="covalent" evidence="13">
    <location>
        <position position="59"/>
    </location>
    <ligand>
        <name>heme</name>
        <dbReference type="ChEBI" id="CHEBI:30413"/>
        <label>1</label>
    </ligand>
</feature>
<feature type="binding site" evidence="13">
    <location>
        <position position="108"/>
    </location>
    <ligand>
        <name>a menaquinol</name>
        <dbReference type="ChEBI" id="CHEBI:18151"/>
    </ligand>
</feature>
<feature type="binding site" description="covalent" evidence="13">
    <location>
        <position position="86"/>
    </location>
    <ligand>
        <name>heme</name>
        <dbReference type="ChEBI" id="CHEBI:30413"/>
        <label>2</label>
    </ligand>
</feature>
<dbReference type="GO" id="GO:0020037">
    <property type="term" value="F:heme binding"/>
    <property type="evidence" value="ECO:0007669"/>
    <property type="project" value="InterPro"/>
</dbReference>
<feature type="binding site" description="covalent" evidence="13">
    <location>
        <position position="148"/>
    </location>
    <ligand>
        <name>heme</name>
        <dbReference type="ChEBI" id="CHEBI:30413"/>
        <label>3</label>
    </ligand>
</feature>
<feature type="domain" description="NapC/NirT cytochrome c N-terminal" evidence="16">
    <location>
        <begin position="31"/>
        <end position="192"/>
    </location>
</feature>
<feature type="binding site" description="axial binding residue" evidence="14">
    <location>
        <position position="63"/>
    </location>
    <ligand>
        <name>heme</name>
        <dbReference type="ChEBI" id="CHEBI:30413"/>
        <label>1</label>
    </ligand>
    <ligandPart>
        <name>Fe</name>
        <dbReference type="ChEBI" id="CHEBI:18248"/>
    </ligandPart>
</feature>
<comment type="cofactor">
    <cofactor evidence="13">
        <name>heme</name>
        <dbReference type="ChEBI" id="CHEBI:30413"/>
    </cofactor>
    <text evidence="13">Binds 4 heme groups per subunit.</text>
</comment>
<evidence type="ECO:0000256" key="3">
    <source>
        <dbReference type="ARBA" id="ARBA00022448"/>
    </source>
</evidence>
<evidence type="ECO:0000256" key="8">
    <source>
        <dbReference type="ARBA" id="ARBA00022982"/>
    </source>
</evidence>
<feature type="binding site" description="axial binding residue" evidence="14">
    <location>
        <position position="149"/>
    </location>
    <ligand>
        <name>heme</name>
        <dbReference type="ChEBI" id="CHEBI:30413"/>
        <label>3</label>
    </ligand>
    <ligandPart>
        <name>Fe</name>
        <dbReference type="ChEBI" id="CHEBI:18248"/>
    </ligandPart>
</feature>
<keyword evidence="7 12" id="KW-0479">Metal-binding</keyword>
<protein>
    <recommendedName>
        <fullName evidence="12">Cytochrome c-type protein</fullName>
    </recommendedName>
</protein>
<evidence type="ECO:0000313" key="17">
    <source>
        <dbReference type="EMBL" id="AJQ94066.1"/>
    </source>
</evidence>
<dbReference type="Pfam" id="PF03264">
    <property type="entry name" value="Cytochrom_NNT"/>
    <property type="match status" value="1"/>
</dbReference>
<keyword evidence="4" id="KW-1003">Cell membrane</keyword>
<evidence type="ECO:0000256" key="11">
    <source>
        <dbReference type="ARBA" id="ARBA00023136"/>
    </source>
</evidence>
<feature type="binding site" description="covalent" evidence="13">
    <location>
        <position position="145"/>
    </location>
    <ligand>
        <name>heme</name>
        <dbReference type="ChEBI" id="CHEBI:30413"/>
        <label>3</label>
    </ligand>
</feature>
<keyword evidence="6 15" id="KW-0812">Transmembrane</keyword>
<dbReference type="InterPro" id="IPR038266">
    <property type="entry name" value="NapC/NirT_cytc_sf"/>
</dbReference>
<dbReference type="GO" id="GO:0009055">
    <property type="term" value="F:electron transfer activity"/>
    <property type="evidence" value="ECO:0007669"/>
    <property type="project" value="TreeGrafter"/>
</dbReference>
<evidence type="ECO:0000256" key="1">
    <source>
        <dbReference type="ARBA" id="ARBA00004162"/>
    </source>
</evidence>
<evidence type="ECO:0000256" key="2">
    <source>
        <dbReference type="ARBA" id="ARBA00007395"/>
    </source>
</evidence>
<dbReference type="GO" id="GO:0019333">
    <property type="term" value="P:denitrification pathway"/>
    <property type="evidence" value="ECO:0007669"/>
    <property type="project" value="InterPro"/>
</dbReference>
<dbReference type="Proteomes" id="UP000032266">
    <property type="component" value="Chromosome"/>
</dbReference>
<feature type="binding site" description="axial binding residue" evidence="14">
    <location>
        <position position="90"/>
    </location>
    <ligand>
        <name>heme</name>
        <dbReference type="ChEBI" id="CHEBI:30413"/>
        <label>2</label>
    </ligand>
    <ligandPart>
        <name>Fe</name>
        <dbReference type="ChEBI" id="CHEBI:18248"/>
    </ligandPart>
</feature>
<name>A0A0C5VIH4_9GAMM</name>
<gene>
    <name evidence="17" type="ORF">YC6258_02022</name>
</gene>
<evidence type="ECO:0000256" key="13">
    <source>
        <dbReference type="PIRSR" id="PIRSR000013-1"/>
    </source>
</evidence>
<dbReference type="EMBL" id="CP007142">
    <property type="protein sequence ID" value="AJQ94066.1"/>
    <property type="molecule type" value="Genomic_DNA"/>
</dbReference>
<feature type="binding site" description="covalent" evidence="13">
    <location>
        <position position="182"/>
    </location>
    <ligand>
        <name>heme</name>
        <dbReference type="ChEBI" id="CHEBI:30413"/>
        <label>4</label>
    </ligand>
</feature>
<feature type="binding site" description="axial binding residue" evidence="14">
    <location>
        <position position="108"/>
    </location>
    <ligand>
        <name>heme</name>
        <dbReference type="ChEBI" id="CHEBI:30413"/>
        <label>1</label>
    </ligand>
    <ligandPart>
        <name>Fe</name>
        <dbReference type="ChEBI" id="CHEBI:18248"/>
    </ligandPart>
</feature>
<dbReference type="GO" id="GO:0046872">
    <property type="term" value="F:metal ion binding"/>
    <property type="evidence" value="ECO:0007669"/>
    <property type="project" value="UniProtKB-KW"/>
</dbReference>
<dbReference type="GO" id="GO:0009061">
    <property type="term" value="P:anaerobic respiration"/>
    <property type="evidence" value="ECO:0007669"/>
    <property type="project" value="TreeGrafter"/>
</dbReference>
<dbReference type="InterPro" id="IPR051174">
    <property type="entry name" value="Cytochrome_c-type_ET"/>
</dbReference>
<keyword evidence="18" id="KW-1185">Reference proteome</keyword>
<dbReference type="PANTHER" id="PTHR30333">
    <property type="entry name" value="CYTOCHROME C-TYPE PROTEIN"/>
    <property type="match status" value="1"/>
</dbReference>
<dbReference type="InterPro" id="IPR005126">
    <property type="entry name" value="NapC/NirT_cyt_c_N"/>
</dbReference>
<evidence type="ECO:0000256" key="15">
    <source>
        <dbReference type="SAM" id="Phobius"/>
    </source>
</evidence>
<keyword evidence="9 15" id="KW-1133">Transmembrane helix</keyword>
<dbReference type="PIRSF" id="PIRSF000013">
    <property type="entry name" value="4_hem_cytochrm_NapC"/>
    <property type="match status" value="1"/>
</dbReference>
<dbReference type="SUPFAM" id="SSF48695">
    <property type="entry name" value="Multiheme cytochromes"/>
    <property type="match status" value="1"/>
</dbReference>
<evidence type="ECO:0000256" key="7">
    <source>
        <dbReference type="ARBA" id="ARBA00022723"/>
    </source>
</evidence>
<dbReference type="GO" id="GO:0005886">
    <property type="term" value="C:plasma membrane"/>
    <property type="evidence" value="ECO:0007669"/>
    <property type="project" value="UniProtKB-SubCell"/>
</dbReference>
<keyword evidence="5 12" id="KW-0349">Heme</keyword>
<evidence type="ECO:0000256" key="6">
    <source>
        <dbReference type="ARBA" id="ARBA00022692"/>
    </source>
</evidence>
<keyword evidence="10 12" id="KW-0408">Iron</keyword>
<evidence type="ECO:0000256" key="4">
    <source>
        <dbReference type="ARBA" id="ARBA00022475"/>
    </source>
</evidence>
<comment type="similarity">
    <text evidence="2">Belongs to the NapC/NirT/NrfH family.</text>
</comment>
<dbReference type="STRING" id="1445510.YC6258_02022"/>
<proteinExistence type="inferred from homology"/>
<evidence type="ECO:0000256" key="14">
    <source>
        <dbReference type="PIRSR" id="PIRSR000013-2"/>
    </source>
</evidence>
<keyword evidence="3 12" id="KW-0813">Transport</keyword>
<feature type="binding site" description="covalent" evidence="13">
    <location>
        <position position="56"/>
    </location>
    <ligand>
        <name>heme</name>
        <dbReference type="ChEBI" id="CHEBI:30413"/>
        <label>1</label>
    </ligand>
</feature>
<dbReference type="KEGG" id="gsn:YC6258_02022"/>
<dbReference type="InterPro" id="IPR024717">
    <property type="entry name" value="NapC/NirT/NrfH"/>
</dbReference>
<comment type="PTM">
    <text evidence="12">Binds 4 heme groups per subunit.</text>
</comment>
<keyword evidence="8 12" id="KW-0249">Electron transport</keyword>
<comment type="subcellular location">
    <subcellularLocation>
        <location evidence="1">Cell membrane</location>
        <topology evidence="1">Single-pass membrane protein</topology>
    </subcellularLocation>
</comment>
<feature type="binding site" description="axial binding residue" evidence="14">
    <location>
        <position position="183"/>
    </location>
    <ligand>
        <name>heme</name>
        <dbReference type="ChEBI" id="CHEBI:30413"/>
        <label>4</label>
    </ligand>
    <ligandPart>
        <name>Fe</name>
        <dbReference type="ChEBI" id="CHEBI:18248"/>
    </ligandPart>
</feature>
<accession>A0A0C5VIH4</accession>
<dbReference type="PANTHER" id="PTHR30333:SF3">
    <property type="entry name" value="CYTOCHROME C-TYPE PROTEIN TORY"/>
    <property type="match status" value="1"/>
</dbReference>
<feature type="transmembrane region" description="Helical" evidence="15">
    <location>
        <begin position="21"/>
        <end position="43"/>
    </location>
</feature>
<feature type="binding site" evidence="13">
    <location>
        <position position="89"/>
    </location>
    <ligand>
        <name>a menaquinol</name>
        <dbReference type="ChEBI" id="CHEBI:18151"/>
    </ligand>
</feature>
<evidence type="ECO:0000313" key="18">
    <source>
        <dbReference type="Proteomes" id="UP000032266"/>
    </source>
</evidence>
<organism evidence="17 18">
    <name type="scientific">Gynuella sunshinyii YC6258</name>
    <dbReference type="NCBI Taxonomy" id="1445510"/>
    <lineage>
        <taxon>Bacteria</taxon>
        <taxon>Pseudomonadati</taxon>
        <taxon>Pseudomonadota</taxon>
        <taxon>Gammaproteobacteria</taxon>
        <taxon>Oceanospirillales</taxon>
        <taxon>Saccharospirillaceae</taxon>
        <taxon>Gynuella</taxon>
    </lineage>
</organism>
<dbReference type="AlphaFoldDB" id="A0A0C5VIH4"/>
<evidence type="ECO:0000256" key="5">
    <source>
        <dbReference type="ARBA" id="ARBA00022617"/>
    </source>
</evidence>